<dbReference type="OrthoDB" id="7173339at2"/>
<protein>
    <recommendedName>
        <fullName evidence="3">Ancillary SecYEG translocon subunit/Cell division coordinator CpoB TPR domain-containing protein</fullName>
    </recommendedName>
</protein>
<proteinExistence type="predicted"/>
<name>A0A2W7IWW7_9PROT</name>
<dbReference type="RefSeq" id="WP_111396582.1">
    <property type="nucleotide sequence ID" value="NZ_QKYU01000002.1"/>
</dbReference>
<sequence length="236" mass="25134">MPDIFDEVAEDLRAEKTRRFWLRYGSPIAVFFIAAMIGLGGWQAWRWYEARKAATTATAFLEIHQASQVQGADLTVMASRFAGLLPEAPAGYQMLIRMREAALLDETGEKARAREIWNTVAADSAVDPLWRDLASLLWVLHGIEIDPPASLAARLAPLRDGPWGASARELGALVSLRAGDQDAARTALQALAADPAAPQGLRDRVQRLAAQVGSPVAPPAAPVAPPVGGTAPANGG</sequence>
<dbReference type="InterPro" id="IPR018704">
    <property type="entry name" value="SecYEG/CpoB_TPR"/>
</dbReference>
<keyword evidence="2" id="KW-1133">Transmembrane helix</keyword>
<feature type="compositionally biased region" description="Low complexity" evidence="1">
    <location>
        <begin position="226"/>
        <end position="236"/>
    </location>
</feature>
<organism evidence="4 5">
    <name type="scientific">Humitalea rosea</name>
    <dbReference type="NCBI Taxonomy" id="990373"/>
    <lineage>
        <taxon>Bacteria</taxon>
        <taxon>Pseudomonadati</taxon>
        <taxon>Pseudomonadota</taxon>
        <taxon>Alphaproteobacteria</taxon>
        <taxon>Acetobacterales</taxon>
        <taxon>Roseomonadaceae</taxon>
        <taxon>Humitalea</taxon>
    </lineage>
</organism>
<dbReference type="EMBL" id="QKYU01000002">
    <property type="protein sequence ID" value="PZW50430.1"/>
    <property type="molecule type" value="Genomic_DNA"/>
</dbReference>
<keyword evidence="2" id="KW-0812">Transmembrane</keyword>
<dbReference type="AlphaFoldDB" id="A0A2W7IWW7"/>
<keyword evidence="5" id="KW-1185">Reference proteome</keyword>
<feature type="transmembrane region" description="Helical" evidence="2">
    <location>
        <begin position="20"/>
        <end position="42"/>
    </location>
</feature>
<reference evidence="4 5" key="1">
    <citation type="submission" date="2018-06" db="EMBL/GenBank/DDBJ databases">
        <title>Genomic Encyclopedia of Archaeal and Bacterial Type Strains, Phase II (KMG-II): from individual species to whole genera.</title>
        <authorList>
            <person name="Goeker M."/>
        </authorList>
    </citation>
    <scope>NUCLEOTIDE SEQUENCE [LARGE SCALE GENOMIC DNA]</scope>
    <source>
        <strain evidence="4 5">DSM 24525</strain>
    </source>
</reference>
<evidence type="ECO:0000259" key="3">
    <source>
        <dbReference type="Pfam" id="PF09976"/>
    </source>
</evidence>
<feature type="compositionally biased region" description="Pro residues" evidence="1">
    <location>
        <begin position="216"/>
        <end position="225"/>
    </location>
</feature>
<evidence type="ECO:0000256" key="1">
    <source>
        <dbReference type="SAM" id="MobiDB-lite"/>
    </source>
</evidence>
<evidence type="ECO:0000313" key="4">
    <source>
        <dbReference type="EMBL" id="PZW50430.1"/>
    </source>
</evidence>
<evidence type="ECO:0000256" key="2">
    <source>
        <dbReference type="SAM" id="Phobius"/>
    </source>
</evidence>
<keyword evidence="2" id="KW-0472">Membrane</keyword>
<feature type="region of interest" description="Disordered" evidence="1">
    <location>
        <begin position="213"/>
        <end position="236"/>
    </location>
</feature>
<feature type="domain" description="Ancillary SecYEG translocon subunit/Cell division coordinator CpoB TPR" evidence="3">
    <location>
        <begin position="18"/>
        <end position="192"/>
    </location>
</feature>
<gene>
    <name evidence="4" type="ORF">C8P66_102118</name>
</gene>
<comment type="caution">
    <text evidence="4">The sequence shown here is derived from an EMBL/GenBank/DDBJ whole genome shotgun (WGS) entry which is preliminary data.</text>
</comment>
<dbReference type="Pfam" id="PF09976">
    <property type="entry name" value="TPR_21"/>
    <property type="match status" value="1"/>
</dbReference>
<evidence type="ECO:0000313" key="5">
    <source>
        <dbReference type="Proteomes" id="UP000249688"/>
    </source>
</evidence>
<accession>A0A2W7IWW7</accession>
<dbReference type="Proteomes" id="UP000249688">
    <property type="component" value="Unassembled WGS sequence"/>
</dbReference>